<feature type="signal peptide" evidence="2">
    <location>
        <begin position="1"/>
        <end position="17"/>
    </location>
</feature>
<dbReference type="GO" id="GO:0003993">
    <property type="term" value="F:acid phosphatase activity"/>
    <property type="evidence" value="ECO:0007669"/>
    <property type="project" value="TreeGrafter"/>
</dbReference>
<evidence type="ECO:0000313" key="3">
    <source>
        <dbReference type="EMBL" id="CAF2991282.1"/>
    </source>
</evidence>
<dbReference type="SUPFAM" id="SSF53254">
    <property type="entry name" value="Phosphoglycerate mutase-like"/>
    <property type="match status" value="1"/>
</dbReference>
<dbReference type="Pfam" id="PF00328">
    <property type="entry name" value="His_Phos_2"/>
    <property type="match status" value="1"/>
</dbReference>
<evidence type="ECO:0000313" key="4">
    <source>
        <dbReference type="EMBL" id="CAF3356985.1"/>
    </source>
</evidence>
<keyword evidence="2" id="KW-0732">Signal</keyword>
<dbReference type="Proteomes" id="UP000663873">
    <property type="component" value="Unassembled WGS sequence"/>
</dbReference>
<dbReference type="InterPro" id="IPR000560">
    <property type="entry name" value="His_Pase_clade-2"/>
</dbReference>
<gene>
    <name evidence="6" type="ORF">HFQ381_LOCUS30628</name>
    <name evidence="4" type="ORF">LUA448_LOCUS13591</name>
    <name evidence="3" type="ORF">TIS948_LOCUS975</name>
    <name evidence="5" type="ORF">UJA718_LOCUS27714</name>
</gene>
<keyword evidence="7" id="KW-1185">Reference proteome</keyword>
<accession>A0A820WW89</accession>
<dbReference type="Proteomes" id="UP000663851">
    <property type="component" value="Unassembled WGS sequence"/>
</dbReference>
<comment type="caution">
    <text evidence="5">The sequence shown here is derived from an EMBL/GenBank/DDBJ whole genome shotgun (WGS) entry which is preliminary data.</text>
</comment>
<dbReference type="PANTHER" id="PTHR20963">
    <property type="entry name" value="MULTIPLE INOSITOL POLYPHOSPHATE PHOSPHATASE-RELATED"/>
    <property type="match status" value="1"/>
</dbReference>
<feature type="chain" id="PRO_5036237540" evidence="2">
    <location>
        <begin position="18"/>
        <end position="272"/>
    </location>
</feature>
<evidence type="ECO:0000256" key="1">
    <source>
        <dbReference type="ARBA" id="ARBA00022801"/>
    </source>
</evidence>
<dbReference type="EMBL" id="CAJOBP010007841">
    <property type="protein sequence ID" value="CAF4522793.1"/>
    <property type="molecule type" value="Genomic_DNA"/>
</dbReference>
<dbReference type="Gene3D" id="3.40.50.1240">
    <property type="entry name" value="Phosphoglycerate mutase-like"/>
    <property type="match status" value="1"/>
</dbReference>
<evidence type="ECO:0000313" key="6">
    <source>
        <dbReference type="EMBL" id="CAF4546463.1"/>
    </source>
</evidence>
<evidence type="ECO:0000313" key="7">
    <source>
        <dbReference type="Proteomes" id="UP000663873"/>
    </source>
</evidence>
<evidence type="ECO:0000313" key="5">
    <source>
        <dbReference type="EMBL" id="CAF4522793.1"/>
    </source>
</evidence>
<dbReference type="AlphaFoldDB" id="A0A820WW89"/>
<reference evidence="5" key="1">
    <citation type="submission" date="2021-02" db="EMBL/GenBank/DDBJ databases">
        <authorList>
            <person name="Nowell W R."/>
        </authorList>
    </citation>
    <scope>NUCLEOTIDE SEQUENCE</scope>
</reference>
<name>A0A820WW89_9BILA</name>
<dbReference type="PANTHER" id="PTHR20963:SF14">
    <property type="entry name" value="ACID PHOSPHATASE, PUTATIVE-RELATED"/>
    <property type="match status" value="1"/>
</dbReference>
<sequence>MSSVLLLLIAFISKVYTIPIYNSWTISPGSTYDSYKFNVLHHLTAISPYFQYNSEELSPDSSEGCRVDKTVYQICHGSVYVNDNDYELTIEPFLQLLKNAADSVDFSNAEDLAFLTHWTSHITNSEQQVAKLSKFGYLEAFSAGIRLSCRYPDLMPVTKNESFKVWGSDASGTRRSPDAIFAGLFSGHETIGKVVIISEDRDPGANTLTPTKTCSNFRTSSGAKQMETWLKHYISPIHVLAMQALCGYETIIRSSSHFHGIFTPEEWLSFEY</sequence>
<dbReference type="EMBL" id="CAJNXB010000026">
    <property type="protein sequence ID" value="CAF2991282.1"/>
    <property type="molecule type" value="Genomic_DNA"/>
</dbReference>
<protein>
    <submittedName>
        <fullName evidence="5">Uncharacterized protein</fullName>
    </submittedName>
</protein>
<dbReference type="EMBL" id="CAJNYD010001639">
    <property type="protein sequence ID" value="CAF3356985.1"/>
    <property type="molecule type" value="Genomic_DNA"/>
</dbReference>
<keyword evidence="1" id="KW-0378">Hydrolase</keyword>
<proteinExistence type="predicted"/>
<dbReference type="InterPro" id="IPR029033">
    <property type="entry name" value="His_PPase_superfam"/>
</dbReference>
<organism evidence="5 7">
    <name type="scientific">Rotaria socialis</name>
    <dbReference type="NCBI Taxonomy" id="392032"/>
    <lineage>
        <taxon>Eukaryota</taxon>
        <taxon>Metazoa</taxon>
        <taxon>Spiralia</taxon>
        <taxon>Gnathifera</taxon>
        <taxon>Rotifera</taxon>
        <taxon>Eurotatoria</taxon>
        <taxon>Bdelloidea</taxon>
        <taxon>Philodinida</taxon>
        <taxon>Philodinidae</taxon>
        <taxon>Rotaria</taxon>
    </lineage>
</organism>
<dbReference type="EMBL" id="CAJOBO010005548">
    <property type="protein sequence ID" value="CAF4546463.1"/>
    <property type="molecule type" value="Genomic_DNA"/>
</dbReference>
<dbReference type="OrthoDB" id="6509975at2759"/>
<dbReference type="Proteomes" id="UP000663833">
    <property type="component" value="Unassembled WGS sequence"/>
</dbReference>
<dbReference type="Proteomes" id="UP000663825">
    <property type="component" value="Unassembled WGS sequence"/>
</dbReference>
<evidence type="ECO:0000256" key="2">
    <source>
        <dbReference type="SAM" id="SignalP"/>
    </source>
</evidence>